<evidence type="ECO:0000259" key="1">
    <source>
        <dbReference type="Pfam" id="PF07727"/>
    </source>
</evidence>
<evidence type="ECO:0000313" key="2">
    <source>
        <dbReference type="EMBL" id="OWY95938.1"/>
    </source>
</evidence>
<organism evidence="2 3">
    <name type="scientific">Phytophthora megakarya</name>
    <dbReference type="NCBI Taxonomy" id="4795"/>
    <lineage>
        <taxon>Eukaryota</taxon>
        <taxon>Sar</taxon>
        <taxon>Stramenopiles</taxon>
        <taxon>Oomycota</taxon>
        <taxon>Peronosporomycetes</taxon>
        <taxon>Peronosporales</taxon>
        <taxon>Peronosporaceae</taxon>
        <taxon>Phytophthora</taxon>
    </lineage>
</organism>
<dbReference type="AlphaFoldDB" id="A0A225USN9"/>
<dbReference type="InterPro" id="IPR013103">
    <property type="entry name" value="RVT_2"/>
</dbReference>
<dbReference type="OrthoDB" id="117560at2759"/>
<reference evidence="3" key="1">
    <citation type="submission" date="2017-03" db="EMBL/GenBank/DDBJ databases">
        <title>Phytopthora megakarya and P. palmivora, two closely related causual agents of cacao black pod achieved similar genome size and gene model numbers by different mechanisms.</title>
        <authorList>
            <person name="Ali S."/>
            <person name="Shao J."/>
            <person name="Larry D.J."/>
            <person name="Kronmiller B."/>
            <person name="Shen D."/>
            <person name="Strem M.D."/>
            <person name="Melnick R.L."/>
            <person name="Guiltinan M.J."/>
            <person name="Tyler B.M."/>
            <person name="Meinhardt L.W."/>
            <person name="Bailey B.A."/>
        </authorList>
    </citation>
    <scope>NUCLEOTIDE SEQUENCE [LARGE SCALE GENOMIC DNA]</scope>
    <source>
        <strain evidence="3">zdho120</strain>
    </source>
</reference>
<dbReference type="Proteomes" id="UP000198211">
    <property type="component" value="Unassembled WGS sequence"/>
</dbReference>
<protein>
    <submittedName>
        <fullName evidence="2">Polyprotein</fullName>
    </submittedName>
</protein>
<keyword evidence="3" id="KW-1185">Reference proteome</keyword>
<dbReference type="STRING" id="4795.A0A225USN9"/>
<accession>A0A225USN9</accession>
<dbReference type="InterPro" id="IPR043502">
    <property type="entry name" value="DNA/RNA_pol_sf"/>
</dbReference>
<dbReference type="EMBL" id="NBNE01012289">
    <property type="protein sequence ID" value="OWY95938.1"/>
    <property type="molecule type" value="Genomic_DNA"/>
</dbReference>
<evidence type="ECO:0000313" key="3">
    <source>
        <dbReference type="Proteomes" id="UP000198211"/>
    </source>
</evidence>
<sequence>MNVEYERLMKNMTWELVPRPRTKRKHVNVLTSVWVLVIKRNEKGEVERFKARLAIRGFLQKFGIDCLQTYSPVVRIESVRSVMIIALMQGLDCRHVDFGTAFLNGELVYVDIDMEQPEGYDDGSGRVYHLLKGLYGLKQASKIWNDTLHAYLRLLNFQQCVFDCGVYYRDGKNGMVYVTVYVDDIVIAAKPSDIDIVVQELSAKFEIKDLGRVKHLLRMETNFEPDCLCGKNGNPISYGQSKICSVTANA</sequence>
<feature type="domain" description="Reverse transcriptase Ty1/copia-type" evidence="1">
    <location>
        <begin position="11"/>
        <end position="221"/>
    </location>
</feature>
<comment type="caution">
    <text evidence="2">The sequence shown here is derived from an EMBL/GenBank/DDBJ whole genome shotgun (WGS) entry which is preliminary data.</text>
</comment>
<dbReference type="SUPFAM" id="SSF56672">
    <property type="entry name" value="DNA/RNA polymerases"/>
    <property type="match status" value="1"/>
</dbReference>
<name>A0A225USN9_9STRA</name>
<proteinExistence type="predicted"/>
<gene>
    <name evidence="2" type="ORF">PHMEG_00033921</name>
</gene>
<dbReference type="Pfam" id="PF07727">
    <property type="entry name" value="RVT_2"/>
    <property type="match status" value="1"/>
</dbReference>